<keyword evidence="3" id="KW-0645">Protease</keyword>
<dbReference type="GO" id="GO:0005737">
    <property type="term" value="C:cytoplasm"/>
    <property type="evidence" value="ECO:0007669"/>
    <property type="project" value="TreeGrafter"/>
</dbReference>
<sequence length="1857" mass="206098">MVCDQHDCYWLARRDDGISRWSEALLKEFIGATALLCGEYGTRAILSSAGLKAGRVSVGGEIVLFENSDSPVCGHFVYPQHASGQFVSAPDQKAALHLLCMKWLAGLYPEAADMIMSVFADDATIGQLAIFGGPDFLHDSNVDASALKMRLTAAVLPFVDDSPSFSPWNIPDLVHDYVCKLRYVSAGAVVPFEDDLAVIRTIEVGTGTTEVENRRKILHGTLCHTAFVNVDLTFEHGDGWCGVGGRGDVDGITSTLSSWTKLGGYSKLGGEASQVTGADAVKYLIENDSMHFMLIYEIFTGAVSIEAWSYDDPHTVAACLSRTCVRGSGGFALVLRTISDSPAAEAQQLLPPLPKLSKFDILGKQKSKWLREVGNAISKLPLPPHFASPWRAKTSVPCPEQWLCAPFVEFFDCDRREFDCYGGGSEFAARPLEKIVTASCLIRRGGGVGEAPATSHLDQVEELLEAIGRNEACRSPVSKKWVERMKADIENFNQMEADKESYFLSQSMGRVVDMATMQLAEDVELLDVLIGGAVEMANGTTVSREKVEMVSGREVTLNFCTLIRLFTANDGANILKQLKSRDPRLDAAAVFNAVAHAMLVTTRIEQLRRVLESAERVRSEEGAAGEKTLLELCGRRFYCSPVVNGRFGYDPRLLTCEFLFGILLRQGQVELLDKFTTAAAADEAMVHQMIMGAGKTTVLLPLLGLILRNKQQLVVCCVASSLLEFTREVIRGRYSSPVIAAPLITLDFGRSDNCDEKFVRKVLTAQHRQAVVVATPQTLKSIVLKWAELRQRLVDDDILKANTSVGRKGKRLLKKLIGKHADDKRRHPLSESERNAVEQEIVRCLKVLEVFQAGVILMDEVDLLLHPLKSELRWPLGEKRPLDMTEPTSEDNPEASAGLRWKLAWHIISPLLENVDLLEFCDMKDALETAENIKKALRRGIEDEWLSDRPHLLLYDRQRYEHLLLPWLCKWTLIWLRSNSVALEVTDSALVAFLNGNDDEATSLCRALGDRDVKLLLLARQWLQTILPFLLGKRYLIDYGLLPSSWITSSTSKSRRLLAVPYVGKDRPSATSEFSHPDVLIGFTLLAYRCNGLRMADFKALLTDSRKGMQADVGIPHCRRADCLRWVQWAREAGARVRGFTWDGTPLIDVGKGTEKDTTGTAWRDFDSNIDGNGDDDEMDSIRNSLWPLELVDPRDENQMEILWRLMRRTSPSATIHYLFNVAFPDALSHTPSVLVASGQELGSPLLFRHRLGFSGTPNDLLPTHMGECQYERGCDGHITATLTDTGIVIGDGGQLATLPPEWTVNDLLKQAASVEGVYALIDCGALITGVSNLHIAQELLRILPAATFDAVVFLDDSSDQRLILERSNNGKAIPLAYSGLDPRRRFTFYDHIHTTGMDIAQPAGSIGMITLGKETTFRDYAQSAFRMRGLGGTLGQKLTLITTAQVSKQILGDQQSSISQGELLLRVFARVCLNSISSVSSQYVLLCEQNVENVWRYVAWRRMEQDPKESTKCLSLLREPVDHTISTDPEGSSLHMGLYEKEKRKLESYSTEWLSDMQTRNEAKKCLEALGDAVSRAQKSYDSANLQLSGEQVEEQEEEEEEEQEQEQEIQQELEVETERESAADQKCNRDKAPITPWNLRQVCEDANATIKAFYPANQLTLSNGVLGQTAAEPLPFPVAMMVSNNWYRQSWKMQAGARRVKNVIVTFEFGPPPRGLPVDPIDRDGVCRTVKSALEVLGMGVMASLGRQDLETLLDGLPSDMTVSAGLTVDGILQQQESVTVKELLNRVDSIVARIGSSMVNLIDLDVSPKRAMALTEYLCEPRLSGVVSLVEAEHIRVAMHRMQDDDTNVYRVGR</sequence>
<evidence type="ECO:0000259" key="9">
    <source>
        <dbReference type="Pfam" id="PF12359"/>
    </source>
</evidence>
<evidence type="ECO:0000256" key="5">
    <source>
        <dbReference type="ARBA" id="ARBA00022801"/>
    </source>
</evidence>
<dbReference type="Proteomes" id="UP000007800">
    <property type="component" value="Unassembled WGS sequence"/>
</dbReference>
<evidence type="ECO:0000313" key="10">
    <source>
        <dbReference type="EMBL" id="EEQ97587.1"/>
    </source>
</evidence>
<dbReference type="GO" id="GO:0071947">
    <property type="term" value="P:protein deubiquitination involved in ubiquitin-dependent protein catabolic process"/>
    <property type="evidence" value="ECO:0007669"/>
    <property type="project" value="TreeGrafter"/>
</dbReference>
<proteinExistence type="predicted"/>
<feature type="region of interest" description="Disordered" evidence="7">
    <location>
        <begin position="1587"/>
        <end position="1629"/>
    </location>
</feature>
<dbReference type="InterPro" id="IPR051346">
    <property type="entry name" value="OTU_Deubiquitinase"/>
</dbReference>
<dbReference type="OMA" id="PWRAKTS"/>
<accession>C5M098</accession>
<dbReference type="EC" id="3.4.19.12" evidence="2"/>
<keyword evidence="4" id="KW-0833">Ubl conjugation pathway</keyword>
<dbReference type="Pfam" id="PF12359">
    <property type="entry name" value="DUF3645"/>
    <property type="match status" value="1"/>
</dbReference>
<keyword evidence="5" id="KW-0378">Hydrolase</keyword>
<dbReference type="RefSeq" id="XP_002764870.1">
    <property type="nucleotide sequence ID" value="XM_002764824.1"/>
</dbReference>
<evidence type="ECO:0000256" key="2">
    <source>
        <dbReference type="ARBA" id="ARBA00012759"/>
    </source>
</evidence>
<dbReference type="InterPro" id="IPR022099">
    <property type="entry name" value="DUF3638"/>
</dbReference>
<evidence type="ECO:0000256" key="6">
    <source>
        <dbReference type="ARBA" id="ARBA00022807"/>
    </source>
</evidence>
<evidence type="ECO:0000256" key="7">
    <source>
        <dbReference type="SAM" id="MobiDB-lite"/>
    </source>
</evidence>
<dbReference type="GO" id="GO:0004843">
    <property type="term" value="F:cysteine-type deubiquitinase activity"/>
    <property type="evidence" value="ECO:0007669"/>
    <property type="project" value="UniProtKB-EC"/>
</dbReference>
<dbReference type="OrthoDB" id="2684236at2759"/>
<feature type="domain" description="DUF3638" evidence="8">
    <location>
        <begin position="651"/>
        <end position="792"/>
    </location>
</feature>
<evidence type="ECO:0000256" key="1">
    <source>
        <dbReference type="ARBA" id="ARBA00000707"/>
    </source>
</evidence>
<dbReference type="InterPro" id="IPR022105">
    <property type="entry name" value="DUF3645"/>
</dbReference>
<dbReference type="PANTHER" id="PTHR13367:SF28">
    <property type="entry name" value="UBIQUITIN THIOESTERASE ZRANB1"/>
    <property type="match status" value="1"/>
</dbReference>
<evidence type="ECO:0000259" key="8">
    <source>
        <dbReference type="Pfam" id="PF12340"/>
    </source>
</evidence>
<name>C5M098_PERM5</name>
<dbReference type="GO" id="GO:0005634">
    <property type="term" value="C:nucleus"/>
    <property type="evidence" value="ECO:0007669"/>
    <property type="project" value="TreeGrafter"/>
</dbReference>
<dbReference type="Pfam" id="PF12340">
    <property type="entry name" value="DUF3638"/>
    <property type="match status" value="1"/>
</dbReference>
<feature type="compositionally biased region" description="Acidic residues" evidence="7">
    <location>
        <begin position="1593"/>
        <end position="1617"/>
    </location>
</feature>
<dbReference type="EMBL" id="GG687029">
    <property type="protein sequence ID" value="EEQ97587.1"/>
    <property type="molecule type" value="Genomic_DNA"/>
</dbReference>
<reference evidence="10 11" key="1">
    <citation type="submission" date="2008-07" db="EMBL/GenBank/DDBJ databases">
        <authorList>
            <person name="El-Sayed N."/>
            <person name="Caler E."/>
            <person name="Inman J."/>
            <person name="Amedeo P."/>
            <person name="Hass B."/>
            <person name="Wortman J."/>
        </authorList>
    </citation>
    <scope>NUCLEOTIDE SEQUENCE [LARGE SCALE GENOMIC DNA]</scope>
    <source>
        <strain evidence="11">ATCC 50983 / TXsc</strain>
    </source>
</reference>
<comment type="catalytic activity">
    <reaction evidence="1">
        <text>Thiol-dependent hydrolysis of ester, thioester, amide, peptide and isopeptide bonds formed by the C-terminal Gly of ubiquitin (a 76-residue protein attached to proteins as an intracellular targeting signal).</text>
        <dbReference type="EC" id="3.4.19.12"/>
    </reaction>
</comment>
<feature type="compositionally biased region" description="Basic and acidic residues" evidence="7">
    <location>
        <begin position="1618"/>
        <end position="1629"/>
    </location>
</feature>
<keyword evidence="6" id="KW-0788">Thiol protease</keyword>
<dbReference type="InParanoid" id="C5M098"/>
<protein>
    <recommendedName>
        <fullName evidence="2">ubiquitinyl hydrolase 1</fullName>
        <ecNumber evidence="2">3.4.19.12</ecNumber>
    </recommendedName>
</protein>
<organism evidence="11">
    <name type="scientific">Perkinsus marinus (strain ATCC 50983 / TXsc)</name>
    <dbReference type="NCBI Taxonomy" id="423536"/>
    <lineage>
        <taxon>Eukaryota</taxon>
        <taxon>Sar</taxon>
        <taxon>Alveolata</taxon>
        <taxon>Perkinsozoa</taxon>
        <taxon>Perkinsea</taxon>
        <taxon>Perkinsida</taxon>
        <taxon>Perkinsidae</taxon>
        <taxon>Perkinsus</taxon>
    </lineage>
</organism>
<gene>
    <name evidence="10" type="ORF">Pmar_PMAR028394</name>
</gene>
<dbReference type="GO" id="GO:0070530">
    <property type="term" value="F:K63-linked polyubiquitin modification-dependent protein binding"/>
    <property type="evidence" value="ECO:0007669"/>
    <property type="project" value="TreeGrafter"/>
</dbReference>
<evidence type="ECO:0000313" key="11">
    <source>
        <dbReference type="Proteomes" id="UP000007800"/>
    </source>
</evidence>
<feature type="domain" description="DUF3645" evidence="9">
    <location>
        <begin position="1053"/>
        <end position="1084"/>
    </location>
</feature>
<dbReference type="PANTHER" id="PTHR13367">
    <property type="entry name" value="UBIQUITIN THIOESTERASE"/>
    <property type="match status" value="1"/>
</dbReference>
<keyword evidence="11" id="KW-1185">Reference proteome</keyword>
<evidence type="ECO:0000256" key="3">
    <source>
        <dbReference type="ARBA" id="ARBA00022670"/>
    </source>
</evidence>
<dbReference type="GeneID" id="9036784"/>
<evidence type="ECO:0000256" key="4">
    <source>
        <dbReference type="ARBA" id="ARBA00022786"/>
    </source>
</evidence>